<gene>
    <name evidence="2" type="ORF">G3N56_06480</name>
</gene>
<keyword evidence="1" id="KW-0812">Transmembrane</keyword>
<comment type="caution">
    <text evidence="2">The sequence shown here is derived from an EMBL/GenBank/DDBJ whole genome shotgun (WGS) entry which is preliminary data.</text>
</comment>
<protein>
    <submittedName>
        <fullName evidence="2">Uncharacterized protein</fullName>
    </submittedName>
</protein>
<dbReference type="RefSeq" id="WP_163301442.1">
    <property type="nucleotide sequence ID" value="NZ_JAAGRQ010000018.1"/>
</dbReference>
<feature type="transmembrane region" description="Helical" evidence="1">
    <location>
        <begin position="36"/>
        <end position="57"/>
    </location>
</feature>
<dbReference type="EMBL" id="JAAGRQ010000018">
    <property type="protein sequence ID" value="NDY56389.1"/>
    <property type="molecule type" value="Genomic_DNA"/>
</dbReference>
<organism evidence="2 3">
    <name type="scientific">Desulfolutivibrio sulfodismutans</name>
    <dbReference type="NCBI Taxonomy" id="63561"/>
    <lineage>
        <taxon>Bacteria</taxon>
        <taxon>Pseudomonadati</taxon>
        <taxon>Thermodesulfobacteriota</taxon>
        <taxon>Desulfovibrionia</taxon>
        <taxon>Desulfovibrionales</taxon>
        <taxon>Desulfovibrionaceae</taxon>
        <taxon>Desulfolutivibrio</taxon>
    </lineage>
</organism>
<proteinExistence type="predicted"/>
<evidence type="ECO:0000256" key="1">
    <source>
        <dbReference type="SAM" id="Phobius"/>
    </source>
</evidence>
<evidence type="ECO:0000313" key="3">
    <source>
        <dbReference type="Proteomes" id="UP000469724"/>
    </source>
</evidence>
<keyword evidence="3" id="KW-1185">Reference proteome</keyword>
<dbReference type="Proteomes" id="UP000469724">
    <property type="component" value="Unassembled WGS sequence"/>
</dbReference>
<accession>A0A7K3NMF7</accession>
<name>A0A7K3NMF7_9BACT</name>
<keyword evidence="1" id="KW-0472">Membrane</keyword>
<keyword evidence="1" id="KW-1133">Transmembrane helix</keyword>
<dbReference type="AlphaFoldDB" id="A0A7K3NMF7"/>
<evidence type="ECO:0000313" key="2">
    <source>
        <dbReference type="EMBL" id="NDY56389.1"/>
    </source>
</evidence>
<reference evidence="2 3" key="1">
    <citation type="submission" date="2020-02" db="EMBL/GenBank/DDBJ databases">
        <title>Comparative genomics of sulfur disproportionating microorganisms.</title>
        <authorList>
            <person name="Ward L.M."/>
            <person name="Bertran E."/>
            <person name="Johnston D.T."/>
        </authorList>
    </citation>
    <scope>NUCLEOTIDE SEQUENCE [LARGE SCALE GENOMIC DNA]</scope>
    <source>
        <strain evidence="2 3">DSM 3696</strain>
    </source>
</reference>
<sequence>MVGRNEPGGNMSGSRKNALFFSLSCRHCRMTQRGSALLYVIASIVLLGVVGGGVAYFSSSSSQAQLSQTLSAQAYYLSLSGKNYANKSNTTSGSFSLQEGSFTLSGDATVMNSLGTANSGTGREANYDIAFVPDFSTPPSQKPDHNIQKVNKTFSGSNVDLEGTSDVVDIEAYVATGGQHQYWAAFTGIADSAHRIADGSCYVGYHVATITATDSSSIKEVYDDYGYVSYDVQVKMGWLKYLDHAASGINFRWYNNEGYGLSFLRFESKTQCGDYIPNGIKPGTSNEFKDKMLIVLWEQRGGVRRWLGYAVVGTPYDYGTRRPPASEDPKVVGQQNDVDGYLNDNATLVVRVMDVMRSGNRVTEVLAFYGDASPYYARSYDAVASNILRRRYSPEWVDSTLFPKWPSNVLVDNASGYAAYWNNSNTSYDYFTLLSTNPQTPSNAVTFIMNSSATNATLLSDGCTVRLSALPLASFPNDRREIGIHAMGKLYYDRWRDIEYTLAFDDLAVQVLGEDE</sequence>